<evidence type="ECO:0000313" key="1">
    <source>
        <dbReference type="EMBL" id="KAL0458619.1"/>
    </source>
</evidence>
<proteinExistence type="predicted"/>
<comment type="caution">
    <text evidence="1">The sequence shown here is derived from an EMBL/GenBank/DDBJ whole genome shotgun (WGS) entry which is preliminary data.</text>
</comment>
<reference evidence="1" key="1">
    <citation type="submission" date="2020-06" db="EMBL/GenBank/DDBJ databases">
        <authorList>
            <person name="Li T."/>
            <person name="Hu X."/>
            <person name="Zhang T."/>
            <person name="Song X."/>
            <person name="Zhang H."/>
            <person name="Dai N."/>
            <person name="Sheng W."/>
            <person name="Hou X."/>
            <person name="Wei L."/>
        </authorList>
    </citation>
    <scope>NUCLEOTIDE SEQUENCE</scope>
    <source>
        <strain evidence="1">KEN1</strain>
        <tissue evidence="1">Leaf</tissue>
    </source>
</reference>
<dbReference type="AlphaFoldDB" id="A0AAW2XX76"/>
<reference evidence="1" key="2">
    <citation type="journal article" date="2024" name="Plant">
        <title>Genomic evolution and insights into agronomic trait innovations of Sesamum species.</title>
        <authorList>
            <person name="Miao H."/>
            <person name="Wang L."/>
            <person name="Qu L."/>
            <person name="Liu H."/>
            <person name="Sun Y."/>
            <person name="Le M."/>
            <person name="Wang Q."/>
            <person name="Wei S."/>
            <person name="Zheng Y."/>
            <person name="Lin W."/>
            <person name="Duan Y."/>
            <person name="Cao H."/>
            <person name="Xiong S."/>
            <person name="Wang X."/>
            <person name="Wei L."/>
            <person name="Li C."/>
            <person name="Ma Q."/>
            <person name="Ju M."/>
            <person name="Zhao R."/>
            <person name="Li G."/>
            <person name="Mu C."/>
            <person name="Tian Q."/>
            <person name="Mei H."/>
            <person name="Zhang T."/>
            <person name="Gao T."/>
            <person name="Zhang H."/>
        </authorList>
    </citation>
    <scope>NUCLEOTIDE SEQUENCE</scope>
    <source>
        <strain evidence="1">KEN1</strain>
    </source>
</reference>
<accession>A0AAW2XX76</accession>
<protein>
    <submittedName>
        <fullName evidence="1">Uncharacterized protein</fullName>
    </submittedName>
</protein>
<organism evidence="1">
    <name type="scientific">Sesamum latifolium</name>
    <dbReference type="NCBI Taxonomy" id="2727402"/>
    <lineage>
        <taxon>Eukaryota</taxon>
        <taxon>Viridiplantae</taxon>
        <taxon>Streptophyta</taxon>
        <taxon>Embryophyta</taxon>
        <taxon>Tracheophyta</taxon>
        <taxon>Spermatophyta</taxon>
        <taxon>Magnoliopsida</taxon>
        <taxon>eudicotyledons</taxon>
        <taxon>Gunneridae</taxon>
        <taxon>Pentapetalae</taxon>
        <taxon>asterids</taxon>
        <taxon>lamiids</taxon>
        <taxon>Lamiales</taxon>
        <taxon>Pedaliaceae</taxon>
        <taxon>Sesamum</taxon>
    </lineage>
</organism>
<sequence>MSKNNLPDETTLHWNNYEQLNWDQRMVIDATGPISLPVHVSHKSNENEIGISSNDRGESFLDVISVADQPLYSGSKNHSQLSAVARLVNIKYEYNLLQSCYDEISQLIGEFLPQDHTLPKDYYSTKKLIREL</sequence>
<gene>
    <name evidence="1" type="ORF">Slati_0489100</name>
</gene>
<dbReference type="EMBL" id="JACGWN010000002">
    <property type="protein sequence ID" value="KAL0458619.1"/>
    <property type="molecule type" value="Genomic_DNA"/>
</dbReference>
<name>A0AAW2XX76_9LAMI</name>